<dbReference type="EMBL" id="MHPJ01000009">
    <property type="protein sequence ID" value="OGZ79130.1"/>
    <property type="molecule type" value="Genomic_DNA"/>
</dbReference>
<proteinExistence type="predicted"/>
<reference evidence="1 2" key="1">
    <citation type="journal article" date="2016" name="Nat. Commun.">
        <title>Thousands of microbial genomes shed light on interconnected biogeochemical processes in an aquifer system.</title>
        <authorList>
            <person name="Anantharaman K."/>
            <person name="Brown C.T."/>
            <person name="Hug L.A."/>
            <person name="Sharon I."/>
            <person name="Castelle C.J."/>
            <person name="Probst A.J."/>
            <person name="Thomas B.C."/>
            <person name="Singh A."/>
            <person name="Wilkins M.J."/>
            <person name="Karaoz U."/>
            <person name="Brodie E.L."/>
            <person name="Williams K.H."/>
            <person name="Hubbard S.S."/>
            <person name="Banfield J.F."/>
        </authorList>
    </citation>
    <scope>NUCLEOTIDE SEQUENCE [LARGE SCALE GENOMIC DNA]</scope>
</reference>
<name>A0A1G2IXT7_9BACT</name>
<dbReference type="Proteomes" id="UP000178650">
    <property type="component" value="Unassembled WGS sequence"/>
</dbReference>
<dbReference type="STRING" id="1802223.A2358_04065"/>
<protein>
    <submittedName>
        <fullName evidence="1">Uncharacterized protein</fullName>
    </submittedName>
</protein>
<sequence>MSKSTLLVSQSSSLPFEEPVFVQSKELDLGCLPDWSAILEDMPVGVGVKGGIARKILKVISGLNGEHPDFAAEMDGNGDIDIVVAVPRVSADLRLAIRQHFTGMKFGEMQVMAKDIEVSDNLERYFRVRDVTMNEVLAFRVSHNTVMLYFTATAQQDIKGGLISPSIHCLHTKFGQVWRYDERGRFVICQSFDRCLIRWLKGHGLYYGIPMSTWDHYRERKLGFRSIFRIFKNFVGDEQKFRLCHRHLAELGLIARDSDPNLLWGSAMFNLNARLAKFGKRLSFVEPDAKQIEDWILRKEQEFCDWQFDRSTRVAMGMEVEPDTEAQVFLPDGLKNFPAFYGQ</sequence>
<accession>A0A1G2IXT7</accession>
<comment type="caution">
    <text evidence="1">The sequence shown here is derived from an EMBL/GenBank/DDBJ whole genome shotgun (WGS) entry which is preliminary data.</text>
</comment>
<dbReference type="AlphaFoldDB" id="A0A1G2IXT7"/>
<organism evidence="1 2">
    <name type="scientific">Candidatus Staskawiczbacteria bacterium RIFOXYB1_FULL_37_44</name>
    <dbReference type="NCBI Taxonomy" id="1802223"/>
    <lineage>
        <taxon>Bacteria</taxon>
        <taxon>Candidatus Staskawicziibacteriota</taxon>
    </lineage>
</organism>
<evidence type="ECO:0000313" key="1">
    <source>
        <dbReference type="EMBL" id="OGZ79130.1"/>
    </source>
</evidence>
<evidence type="ECO:0000313" key="2">
    <source>
        <dbReference type="Proteomes" id="UP000178650"/>
    </source>
</evidence>
<gene>
    <name evidence="1" type="ORF">A2358_04065</name>
</gene>